<evidence type="ECO:0000313" key="2">
    <source>
        <dbReference type="EMBL" id="RKQ71952.1"/>
    </source>
</evidence>
<feature type="domain" description="AB hydrolase-1" evidence="1">
    <location>
        <begin position="29"/>
        <end position="128"/>
    </location>
</feature>
<reference evidence="2 3" key="1">
    <citation type="submission" date="2018-10" db="EMBL/GenBank/DDBJ databases">
        <title>Genomic Encyclopedia of Type Strains, Phase IV (KMG-IV): sequencing the most valuable type-strain genomes for metagenomic binning, comparative biology and taxonomic classification.</title>
        <authorList>
            <person name="Goeker M."/>
        </authorList>
    </citation>
    <scope>NUCLEOTIDE SEQUENCE [LARGE SCALE GENOMIC DNA]</scope>
    <source>
        <strain evidence="2 3">DSM 22008</strain>
    </source>
</reference>
<dbReference type="Gene3D" id="3.40.50.1820">
    <property type="entry name" value="alpha/beta hydrolase"/>
    <property type="match status" value="1"/>
</dbReference>
<comment type="caution">
    <text evidence="2">The sequence shown here is derived from an EMBL/GenBank/DDBJ whole genome shotgun (WGS) entry which is preliminary data.</text>
</comment>
<dbReference type="PANTHER" id="PTHR43798:SF33">
    <property type="entry name" value="HYDROLASE, PUTATIVE (AFU_ORTHOLOGUE AFUA_2G14860)-RELATED"/>
    <property type="match status" value="1"/>
</dbReference>
<organism evidence="2 3">
    <name type="scientific">Litorimonas taeanensis</name>
    <dbReference type="NCBI Taxonomy" id="568099"/>
    <lineage>
        <taxon>Bacteria</taxon>
        <taxon>Pseudomonadati</taxon>
        <taxon>Pseudomonadota</taxon>
        <taxon>Alphaproteobacteria</taxon>
        <taxon>Maricaulales</taxon>
        <taxon>Robiginitomaculaceae</taxon>
    </lineage>
</organism>
<dbReference type="InterPro" id="IPR029058">
    <property type="entry name" value="AB_hydrolase_fold"/>
</dbReference>
<dbReference type="PRINTS" id="PR00111">
    <property type="entry name" value="ABHYDROLASE"/>
</dbReference>
<name>A0A420WM14_9PROT</name>
<dbReference type="PANTHER" id="PTHR43798">
    <property type="entry name" value="MONOACYLGLYCEROL LIPASE"/>
    <property type="match status" value="1"/>
</dbReference>
<gene>
    <name evidence="2" type="ORF">DES40_1288</name>
</gene>
<keyword evidence="3" id="KW-1185">Reference proteome</keyword>
<dbReference type="InterPro" id="IPR050266">
    <property type="entry name" value="AB_hydrolase_sf"/>
</dbReference>
<protein>
    <submittedName>
        <fullName evidence="2">Pimeloyl-ACP methyl ester carboxylesterase</fullName>
    </submittedName>
</protein>
<dbReference type="InterPro" id="IPR000073">
    <property type="entry name" value="AB_hydrolase_1"/>
</dbReference>
<dbReference type="Proteomes" id="UP000282211">
    <property type="component" value="Unassembled WGS sequence"/>
</dbReference>
<dbReference type="OrthoDB" id="9804723at2"/>
<evidence type="ECO:0000313" key="3">
    <source>
        <dbReference type="Proteomes" id="UP000282211"/>
    </source>
</evidence>
<sequence>MNKIRRAFVDADYGQMHYRIAGSPSDYAPLVCLHQSPKSSREFIEFMKQASNDRLVIAIDSPGHGESDVPETKMSIEGFARSIWSAIDALDLGSVDLLGHHTGAKVATEMAFQRPERVKTIVMVSALVLSVEERDQFKSQFQPIPLDEDGKRFSHMWTQAVKYRGPNVSLEQLAFSVAENLRAGEAYEWGHEAAFKYNEYFEDRISALPHRITVMNPNDMLFEYTPRVAKYLQNGAVVDYPDWGFGFMDTDTEKAVSEIKAALSDKPSKV</sequence>
<dbReference type="EMBL" id="RBII01000001">
    <property type="protein sequence ID" value="RKQ71952.1"/>
    <property type="molecule type" value="Genomic_DNA"/>
</dbReference>
<dbReference type="AlphaFoldDB" id="A0A420WM14"/>
<evidence type="ECO:0000259" key="1">
    <source>
        <dbReference type="Pfam" id="PF00561"/>
    </source>
</evidence>
<proteinExistence type="predicted"/>
<dbReference type="InParanoid" id="A0A420WM14"/>
<accession>A0A420WM14</accession>
<dbReference type="Pfam" id="PF00561">
    <property type="entry name" value="Abhydrolase_1"/>
    <property type="match status" value="1"/>
</dbReference>
<dbReference type="GO" id="GO:0016020">
    <property type="term" value="C:membrane"/>
    <property type="evidence" value="ECO:0007669"/>
    <property type="project" value="TreeGrafter"/>
</dbReference>
<dbReference type="SUPFAM" id="SSF53474">
    <property type="entry name" value="alpha/beta-Hydrolases"/>
    <property type="match status" value="1"/>
</dbReference>